<keyword evidence="3" id="KW-1185">Reference proteome</keyword>
<dbReference type="eggNOG" id="ENOG502STM3">
    <property type="taxonomic scope" value="Eukaryota"/>
</dbReference>
<feature type="transmembrane region" description="Helical" evidence="1">
    <location>
        <begin position="620"/>
        <end position="641"/>
    </location>
</feature>
<dbReference type="STRING" id="242507.G4MLC9"/>
<evidence type="ECO:0000313" key="3">
    <source>
        <dbReference type="Proteomes" id="UP000009058"/>
    </source>
</evidence>
<dbReference type="GeneID" id="2675996"/>
<dbReference type="VEuPathDB" id="FungiDB:MGG_05411"/>
<dbReference type="Proteomes" id="UP000009058">
    <property type="component" value="Chromosome 1"/>
</dbReference>
<organism evidence="2 3">
    <name type="scientific">Pyricularia oryzae (strain 70-15 / ATCC MYA-4617 / FGSC 8958)</name>
    <name type="common">Rice blast fungus</name>
    <name type="synonym">Magnaporthe oryzae</name>
    <dbReference type="NCBI Taxonomy" id="242507"/>
    <lineage>
        <taxon>Eukaryota</taxon>
        <taxon>Fungi</taxon>
        <taxon>Dikarya</taxon>
        <taxon>Ascomycota</taxon>
        <taxon>Pezizomycotina</taxon>
        <taxon>Sordariomycetes</taxon>
        <taxon>Sordariomycetidae</taxon>
        <taxon>Magnaporthales</taxon>
        <taxon>Pyriculariaceae</taxon>
        <taxon>Pyricularia</taxon>
    </lineage>
</organism>
<dbReference type="InParanoid" id="G4MLC9"/>
<evidence type="ECO:0000256" key="1">
    <source>
        <dbReference type="SAM" id="Phobius"/>
    </source>
</evidence>
<dbReference type="HOGENOM" id="CLU_012879_2_0_1"/>
<accession>G4MLC9</accession>
<feature type="transmembrane region" description="Helical" evidence="1">
    <location>
        <begin position="172"/>
        <end position="197"/>
    </location>
</feature>
<keyword evidence="1" id="KW-0812">Transmembrane</keyword>
<dbReference type="EMBL" id="CM001231">
    <property type="protein sequence ID" value="EHA57659.1"/>
    <property type="molecule type" value="Genomic_DNA"/>
</dbReference>
<feature type="transmembrane region" description="Helical" evidence="1">
    <location>
        <begin position="99"/>
        <end position="121"/>
    </location>
</feature>
<protein>
    <submittedName>
        <fullName evidence="2">Uncharacterized protein</fullName>
    </submittedName>
</protein>
<dbReference type="OMA" id="WIETERA"/>
<proteinExistence type="predicted"/>
<reference key="2">
    <citation type="submission" date="2011-05" db="EMBL/GenBank/DDBJ databases">
        <title>The Genome Sequence of Magnaporthe oryzae 70-15.</title>
        <authorList>
            <consortium name="The Broad Institute Genome Sequencing Platform"/>
            <person name="Ma L.-J."/>
            <person name="Dead R."/>
            <person name="Young S.K."/>
            <person name="Zeng Q."/>
            <person name="Gargeya S."/>
            <person name="Fitzgerald M."/>
            <person name="Haas B."/>
            <person name="Abouelleil A."/>
            <person name="Alvarado L."/>
            <person name="Arachchi H.M."/>
            <person name="Berlin A."/>
            <person name="Brown A."/>
            <person name="Chapman S.B."/>
            <person name="Chen Z."/>
            <person name="Dunbar C."/>
            <person name="Freedman E."/>
            <person name="Gearin G."/>
            <person name="Gellesch M."/>
            <person name="Goldberg J."/>
            <person name="Griggs A."/>
            <person name="Gujja S."/>
            <person name="Heiman D."/>
            <person name="Howarth C."/>
            <person name="Larson L."/>
            <person name="Lui A."/>
            <person name="MacDonald P.J.P."/>
            <person name="Mehta T."/>
            <person name="Montmayeur A."/>
            <person name="Murphy C."/>
            <person name="Neiman D."/>
            <person name="Pearson M."/>
            <person name="Priest M."/>
            <person name="Roberts A."/>
            <person name="Saif S."/>
            <person name="Shea T."/>
            <person name="Shenoy N."/>
            <person name="Sisk P."/>
            <person name="Stolte C."/>
            <person name="Sykes S."/>
            <person name="Yandava C."/>
            <person name="Wortman J."/>
            <person name="Nusbaum C."/>
            <person name="Birren B."/>
        </authorList>
    </citation>
    <scope>NUCLEOTIDE SEQUENCE</scope>
    <source>
        <strain>70-15</strain>
    </source>
</reference>
<dbReference type="RefSeq" id="XP_003710271.1">
    <property type="nucleotide sequence ID" value="XM_003710223.1"/>
</dbReference>
<feature type="transmembrane region" description="Helical" evidence="1">
    <location>
        <begin position="64"/>
        <end position="87"/>
    </location>
</feature>
<reference evidence="2 3" key="1">
    <citation type="journal article" date="2005" name="Nature">
        <title>The genome sequence of the rice blast fungus Magnaporthe grisea.</title>
        <authorList>
            <person name="Dean R.A."/>
            <person name="Talbot N.J."/>
            <person name="Ebbole D.J."/>
            <person name="Farman M.L."/>
            <person name="Mitchell T.K."/>
            <person name="Orbach M.J."/>
            <person name="Thon M."/>
            <person name="Kulkarni R."/>
            <person name="Xu J.R."/>
            <person name="Pan H."/>
            <person name="Read N.D."/>
            <person name="Lee Y.H."/>
            <person name="Carbone I."/>
            <person name="Brown D."/>
            <person name="Oh Y.Y."/>
            <person name="Donofrio N."/>
            <person name="Jeong J.S."/>
            <person name="Soanes D.M."/>
            <person name="Djonovic S."/>
            <person name="Kolomiets E."/>
            <person name="Rehmeyer C."/>
            <person name="Li W."/>
            <person name="Harding M."/>
            <person name="Kim S."/>
            <person name="Lebrun M.H."/>
            <person name="Bohnert H."/>
            <person name="Coughlan S."/>
            <person name="Butler J."/>
            <person name="Calvo S."/>
            <person name="Ma L.J."/>
            <person name="Nicol R."/>
            <person name="Purcell S."/>
            <person name="Nusbaum C."/>
            <person name="Galagan J.E."/>
            <person name="Birren B.W."/>
        </authorList>
    </citation>
    <scope>NUCLEOTIDE SEQUENCE [LARGE SCALE GENOMIC DNA]</scope>
    <source>
        <strain evidence="3">70-15 / ATCC MYA-4617 / FGSC 8958</strain>
    </source>
</reference>
<name>G4MLC9_PYRO7</name>
<evidence type="ECO:0000313" key="2">
    <source>
        <dbReference type="EMBL" id="EHA57659.1"/>
    </source>
</evidence>
<keyword evidence="1" id="KW-0472">Membrane</keyword>
<sequence>MTDGSPSMGETGNAVPAMGTLPFYNTASKTLPMSFNDATSSSCTITPGEKPIRRGPFRRPNPKALGWFCLLHLPSMLTTSALLGLYVSEHQWHPNDHEVKVLLVASKIHELLIVVSLSSLLHYRMRHALLRGPRGLPLGLLASPFQLNDPLCLLQRPFLSTAGSMLRAPSEFLTIALVLLGVLLTLVAAPSSGILILPRLDWWRLPASGLEVGDGTTSVHRLFYSAFPPATNARYDLRSADYPRPAEDHFRDLHLSMLAGLDLLVKGSAPNERYRANLSVPQEASTHPFQVDLLDEAGRSGDSRLEVACSAPMSSVTQALTTRGGRWSAHTSKAARIFVKPTLLKDGEDQKGWRQPRVSVQCSPVVEAQGEFKDVTFAGGYFGFVKLERSVIAEAVKNMSDSRPITVVGTESELLPLDRNLSAFAIMDSNVGTSQDKRRLACLIDARWVAMPPVWIETERAAISQGGDMVDLDAGRPTEPPISVLQNYAAGWVGAARGFLSNGRASQNSGNATDQSPLEHMVSHCAEAMHQETLRNRCLSSGLALMLTDTLRRSAALGEEQTGPMDTATYYFTEMDFEYFHFTYSYKFGGWLITFAFVVLFVHVALIAVHLVVLLLGGEWYQGSCTWGGIGGLLVLALVATPPDGLRMKTRGDDPRDGWDIWKHRVLVQPSPETGEGTMSVHEGSELMWIDPKTERRKREWKAFSFSWLTFLNHL</sequence>
<feature type="transmembrane region" description="Helical" evidence="1">
    <location>
        <begin position="591"/>
        <end position="614"/>
    </location>
</feature>
<dbReference type="OrthoDB" id="4586478at2759"/>
<dbReference type="AlphaFoldDB" id="G4MLC9"/>
<gene>
    <name evidence="2" type="ORF">MGG_05411</name>
</gene>
<keyword evidence="1" id="KW-1133">Transmembrane helix</keyword>
<dbReference type="KEGG" id="mgr:MGG_05411"/>